<evidence type="ECO:0000313" key="2">
    <source>
        <dbReference type="Proteomes" id="UP000245918"/>
    </source>
</evidence>
<accession>A0AC61TEN4</accession>
<dbReference type="Proteomes" id="UP000245918">
    <property type="component" value="Chromosome"/>
</dbReference>
<dbReference type="EMBL" id="CP084506">
    <property type="protein sequence ID" value="UCP99178.1"/>
    <property type="molecule type" value="Genomic_DNA"/>
</dbReference>
<protein>
    <submittedName>
        <fullName evidence="1">Oligosaccharide flippase family protein</fullName>
    </submittedName>
</protein>
<keyword evidence="2" id="KW-1185">Reference proteome</keyword>
<reference evidence="1" key="1">
    <citation type="submission" date="2021-09" db="EMBL/GenBank/DDBJ databases">
        <title>Comparative genomics of Edwardsiella genus reveals species-based diversity.</title>
        <authorList>
            <person name="Tekedar H.C."/>
            <person name="Kumru S."/>
            <person name="Waldbieser G.C."/>
            <person name="Reichley S.R."/>
            <person name="Lawrence M.L."/>
            <person name="Griffin M.J."/>
        </authorList>
    </citation>
    <scope>NUCLEOTIDE SEQUENCE</scope>
    <source>
        <strain evidence="1">ATCC 15947</strain>
    </source>
</reference>
<sequence length="412" mass="46305">MEKTLLKNIFSMFSIQGINYLIPLITVPYLVRVLGLDGFGKYSIILAVIQYLVILTDYGFSLSASRQISLNIGNKKVISQIFCAIICCKIVISLLLFLTLSFIILHSTTYKGDFWLFFNGFGIVIGASFFPVWLYQGYEKMHWIAVSNFIAKISGLLMIFLFVRNRGDINLAIMVQSYAGMIAAAFAFFEARRGDFIYFIIPTLQDIKKQLKMGWSIFLSTFFVSMYTTSIPLILGFNAGAEAVGIYNSADKLKQALQGIIGPVSQAIYPRSNRLMMDSLAQCVRFVNRVSVILIPMMLLLSVVCYCMADYIVFIAFGPEHLSSVYVFKIIVWIPPIVALANMLGIQIMLPLGLNKQFGLVYVIIGTIGLPLMFITSYFYSFIGVSYASLFLEIIIVSIFSYIVFKKVKGKL</sequence>
<organism evidence="1 2">
    <name type="scientific">Edwardsiella tarda ATCC 15947 = NBRC 105688</name>
    <dbReference type="NCBI Taxonomy" id="667121"/>
    <lineage>
        <taxon>Bacteria</taxon>
        <taxon>Pseudomonadati</taxon>
        <taxon>Pseudomonadota</taxon>
        <taxon>Gammaproteobacteria</taxon>
        <taxon>Enterobacterales</taxon>
        <taxon>Hafniaceae</taxon>
        <taxon>Edwardsiella</taxon>
    </lineage>
</organism>
<gene>
    <name evidence="1" type="ORF">DCL27_10865</name>
</gene>
<proteinExistence type="predicted"/>
<name>A0AC61TEN4_EDWTA</name>
<evidence type="ECO:0000313" key="1">
    <source>
        <dbReference type="EMBL" id="UCP99178.1"/>
    </source>
</evidence>